<organism evidence="3 4">
    <name type="scientific">Candidatus Scatomorpha intestinavium</name>
    <dbReference type="NCBI Taxonomy" id="2840922"/>
    <lineage>
        <taxon>Bacteria</taxon>
        <taxon>Bacillati</taxon>
        <taxon>Bacillota</taxon>
        <taxon>Clostridia</taxon>
        <taxon>Eubacteriales</taxon>
        <taxon>Candidatus Scatomorpha</taxon>
    </lineage>
</organism>
<comment type="caution">
    <text evidence="3">The sequence shown here is derived from an EMBL/GenBank/DDBJ whole genome shotgun (WGS) entry which is preliminary data.</text>
</comment>
<keyword evidence="1" id="KW-0472">Membrane</keyword>
<dbReference type="InterPro" id="IPR052155">
    <property type="entry name" value="Biofilm_reg_signaling"/>
</dbReference>
<reference evidence="3" key="1">
    <citation type="submission" date="2020-10" db="EMBL/GenBank/DDBJ databases">
        <authorList>
            <person name="Gilroy R."/>
        </authorList>
    </citation>
    <scope>NUCLEOTIDE SEQUENCE</scope>
    <source>
        <strain evidence="3">ChiBcolR7-354</strain>
    </source>
</reference>
<dbReference type="EMBL" id="DVGA01000056">
    <property type="protein sequence ID" value="HIQ78763.1"/>
    <property type="molecule type" value="Genomic_DNA"/>
</dbReference>
<dbReference type="Gene3D" id="3.30.70.270">
    <property type="match status" value="1"/>
</dbReference>
<gene>
    <name evidence="3" type="ORF">IAB77_05830</name>
</gene>
<dbReference type="Pfam" id="PF00990">
    <property type="entry name" value="GGDEF"/>
    <property type="match status" value="1"/>
</dbReference>
<sequence>MQTRLVHWRSPLAATLILVVAIVTASFYVTGRINNMEEQSSFDRLAEEAEEFASSWEHRMDSDREQLELIAAAIGGYMEPDSDDVERYLGNYEGSGSFSRLELLLPGDVIVEPGGEEKDASGYLSFEEEAGHGAHISDRQTDIDGDGYVVRHYVPIVRGGETVAMLCGVIDLTALNRELPYMPYGGEAAVYVIDGATGDFLIDTWHNEMGNIWAIGSREMAEGYDDGQLRRGLVDGESNYVVFVSNTTREYLYFYYAPLSINEWRVALSVPEALVFSGTREIRSLLNVLLIVEGALFLAYMLYFVRYVRRETGEKQRQLDALSYIYDVEKLLFNAHEHRENVPDALEVIARMLPAKRVAFTMINADGPDSGYLWEEGGETPLGTALLKSAGKLAGCFEHGRTEISLHSAQEVHELLPGAPDGMADLAAIPVEDADGVILGVLSAGGLKKRAGCAAMLKGVGFSFAKLCGNARTYRAMQRQGERDTLTGLYNRNRYEIDLPRLAGECSVGLGCVFVDANGLHELNNASGHEAGDGMLRAVAKELRARFGAQYAYRVGGDEFIAFVTDGYEAFLTVQSRAMVSSLEDSGYYASAGTAWAAAPVGDVEELVKTAEGRMYAAKREFYRDPAHDRRAR</sequence>
<dbReference type="Gene3D" id="3.30.450.20">
    <property type="entry name" value="PAS domain"/>
    <property type="match status" value="1"/>
</dbReference>
<dbReference type="InterPro" id="IPR000160">
    <property type="entry name" value="GGDEF_dom"/>
</dbReference>
<dbReference type="SUPFAM" id="SSF55073">
    <property type="entry name" value="Nucleotide cyclase"/>
    <property type="match status" value="1"/>
</dbReference>
<evidence type="ECO:0000259" key="2">
    <source>
        <dbReference type="PROSITE" id="PS50887"/>
    </source>
</evidence>
<dbReference type="SMART" id="SM00267">
    <property type="entry name" value="GGDEF"/>
    <property type="match status" value="1"/>
</dbReference>
<dbReference type="PANTHER" id="PTHR44757">
    <property type="entry name" value="DIGUANYLATE CYCLASE DGCP"/>
    <property type="match status" value="1"/>
</dbReference>
<evidence type="ECO:0000313" key="4">
    <source>
        <dbReference type="Proteomes" id="UP000824262"/>
    </source>
</evidence>
<dbReference type="NCBIfam" id="TIGR00254">
    <property type="entry name" value="GGDEF"/>
    <property type="match status" value="1"/>
</dbReference>
<feature type="transmembrane region" description="Helical" evidence="1">
    <location>
        <begin position="12"/>
        <end position="31"/>
    </location>
</feature>
<name>A0A9D0ZE35_9FIRM</name>
<feature type="transmembrane region" description="Helical" evidence="1">
    <location>
        <begin position="285"/>
        <end position="305"/>
    </location>
</feature>
<dbReference type="InterPro" id="IPR043128">
    <property type="entry name" value="Rev_trsase/Diguanyl_cyclase"/>
</dbReference>
<dbReference type="AlphaFoldDB" id="A0A9D0ZE35"/>
<dbReference type="PROSITE" id="PS50887">
    <property type="entry name" value="GGDEF"/>
    <property type="match status" value="1"/>
</dbReference>
<keyword evidence="1" id="KW-0812">Transmembrane</keyword>
<protein>
    <submittedName>
        <fullName evidence="3">Diguanylate cyclase</fullName>
    </submittedName>
</protein>
<evidence type="ECO:0000313" key="3">
    <source>
        <dbReference type="EMBL" id="HIQ78763.1"/>
    </source>
</evidence>
<feature type="domain" description="GGDEF" evidence="2">
    <location>
        <begin position="508"/>
        <end position="633"/>
    </location>
</feature>
<proteinExistence type="predicted"/>
<keyword evidence="1" id="KW-1133">Transmembrane helix</keyword>
<dbReference type="PANTHER" id="PTHR44757:SF2">
    <property type="entry name" value="BIOFILM ARCHITECTURE MAINTENANCE PROTEIN MBAA"/>
    <property type="match status" value="1"/>
</dbReference>
<reference evidence="3" key="2">
    <citation type="journal article" date="2021" name="PeerJ">
        <title>Extensive microbial diversity within the chicken gut microbiome revealed by metagenomics and culture.</title>
        <authorList>
            <person name="Gilroy R."/>
            <person name="Ravi A."/>
            <person name="Getino M."/>
            <person name="Pursley I."/>
            <person name="Horton D.L."/>
            <person name="Alikhan N.F."/>
            <person name="Baker D."/>
            <person name="Gharbi K."/>
            <person name="Hall N."/>
            <person name="Watson M."/>
            <person name="Adriaenssens E.M."/>
            <person name="Foster-Nyarko E."/>
            <person name="Jarju S."/>
            <person name="Secka A."/>
            <person name="Antonio M."/>
            <person name="Oren A."/>
            <person name="Chaudhuri R.R."/>
            <person name="La Ragione R."/>
            <person name="Hildebrand F."/>
            <person name="Pallen M.J."/>
        </authorList>
    </citation>
    <scope>NUCLEOTIDE SEQUENCE</scope>
    <source>
        <strain evidence="3">ChiBcolR7-354</strain>
    </source>
</reference>
<dbReference type="InterPro" id="IPR029787">
    <property type="entry name" value="Nucleotide_cyclase"/>
</dbReference>
<dbReference type="Proteomes" id="UP000824262">
    <property type="component" value="Unassembled WGS sequence"/>
</dbReference>
<evidence type="ECO:0000256" key="1">
    <source>
        <dbReference type="SAM" id="Phobius"/>
    </source>
</evidence>
<accession>A0A9D0ZE35</accession>